<dbReference type="NCBIfam" id="NF006330">
    <property type="entry name" value="PRK08560.1"/>
    <property type="match status" value="1"/>
</dbReference>
<dbReference type="InterPro" id="IPR002307">
    <property type="entry name" value="Tyr-tRNA-ligase"/>
</dbReference>
<keyword evidence="8 12" id="KW-0648">Protein biosynthesis</keyword>
<evidence type="ECO:0000256" key="3">
    <source>
        <dbReference type="ARBA" id="ARBA00013160"/>
    </source>
</evidence>
<name>A0A0N5ABD7_9BILA</name>
<keyword evidence="7 12" id="KW-0067">ATP-binding</keyword>
<dbReference type="GO" id="GO:0006437">
    <property type="term" value="P:tyrosyl-tRNA aminoacylation"/>
    <property type="evidence" value="ECO:0007669"/>
    <property type="project" value="InterPro"/>
</dbReference>
<keyword evidence="13" id="KW-1185">Reference proteome</keyword>
<dbReference type="InterPro" id="IPR014729">
    <property type="entry name" value="Rossmann-like_a/b/a_fold"/>
</dbReference>
<dbReference type="GO" id="GO:0005524">
    <property type="term" value="F:ATP binding"/>
    <property type="evidence" value="ECO:0007669"/>
    <property type="project" value="UniProtKB-KW"/>
</dbReference>
<keyword evidence="5 12" id="KW-0436">Ligase</keyword>
<evidence type="ECO:0000256" key="5">
    <source>
        <dbReference type="ARBA" id="ARBA00022598"/>
    </source>
</evidence>
<dbReference type="AlphaFoldDB" id="A0A0N5ABD7"/>
<organism evidence="13 14">
    <name type="scientific">Syphacia muris</name>
    <dbReference type="NCBI Taxonomy" id="451379"/>
    <lineage>
        <taxon>Eukaryota</taxon>
        <taxon>Metazoa</taxon>
        <taxon>Ecdysozoa</taxon>
        <taxon>Nematoda</taxon>
        <taxon>Chromadorea</taxon>
        <taxon>Rhabditida</taxon>
        <taxon>Spirurina</taxon>
        <taxon>Oxyuridomorpha</taxon>
        <taxon>Oxyuroidea</taxon>
        <taxon>Oxyuridae</taxon>
        <taxon>Syphacia</taxon>
    </lineage>
</organism>
<dbReference type="WBParaSite" id="SMUV_0000146301-mRNA-1">
    <property type="protein sequence ID" value="SMUV_0000146301-mRNA-1"/>
    <property type="gene ID" value="SMUV_0000146301"/>
</dbReference>
<evidence type="ECO:0000256" key="7">
    <source>
        <dbReference type="ARBA" id="ARBA00022840"/>
    </source>
</evidence>
<evidence type="ECO:0000256" key="2">
    <source>
        <dbReference type="ARBA" id="ARBA00005594"/>
    </source>
</evidence>
<dbReference type="Gene3D" id="3.40.50.620">
    <property type="entry name" value="HUPs"/>
    <property type="match status" value="2"/>
</dbReference>
<comment type="catalytic activity">
    <reaction evidence="11 12">
        <text>tRNA(Tyr) + L-tyrosine + ATP = L-tyrosyl-tRNA(Tyr) + AMP + diphosphate + H(+)</text>
        <dbReference type="Rhea" id="RHEA:10220"/>
        <dbReference type="Rhea" id="RHEA-COMP:9706"/>
        <dbReference type="Rhea" id="RHEA-COMP:9707"/>
        <dbReference type="ChEBI" id="CHEBI:15378"/>
        <dbReference type="ChEBI" id="CHEBI:30616"/>
        <dbReference type="ChEBI" id="CHEBI:33019"/>
        <dbReference type="ChEBI" id="CHEBI:58315"/>
        <dbReference type="ChEBI" id="CHEBI:78442"/>
        <dbReference type="ChEBI" id="CHEBI:78536"/>
        <dbReference type="ChEBI" id="CHEBI:456215"/>
        <dbReference type="EC" id="6.1.1.1"/>
    </reaction>
</comment>
<dbReference type="InterPro" id="IPR002305">
    <property type="entry name" value="aa-tRNA-synth_Ic"/>
</dbReference>
<dbReference type="EC" id="6.1.1.1" evidence="3 12"/>
<dbReference type="STRING" id="451379.A0A0N5ABD7"/>
<dbReference type="Pfam" id="PF00579">
    <property type="entry name" value="tRNA-synt_1b"/>
    <property type="match status" value="2"/>
</dbReference>
<dbReference type="PANTHER" id="PTHR46264:SF4">
    <property type="entry name" value="TYROSINE--TRNA LIGASE, CYTOPLASMIC"/>
    <property type="match status" value="1"/>
</dbReference>
<protein>
    <recommendedName>
        <fullName evidence="3 12">Tyrosine--tRNA ligase</fullName>
        <ecNumber evidence="3 12">6.1.1.1</ecNumber>
    </recommendedName>
    <alternativeName>
        <fullName evidence="10 12">Tyrosyl-tRNA synthetase</fullName>
    </alternativeName>
</protein>
<evidence type="ECO:0000313" key="13">
    <source>
        <dbReference type="Proteomes" id="UP000046393"/>
    </source>
</evidence>
<comment type="similarity">
    <text evidence="2 12">Belongs to the class-I aminoacyl-tRNA synthetase family.</text>
</comment>
<keyword evidence="6 12" id="KW-0547">Nucleotide-binding</keyword>
<keyword evidence="4" id="KW-0963">Cytoplasm</keyword>
<evidence type="ECO:0000256" key="8">
    <source>
        <dbReference type="ARBA" id="ARBA00022917"/>
    </source>
</evidence>
<evidence type="ECO:0000256" key="9">
    <source>
        <dbReference type="ARBA" id="ARBA00023146"/>
    </source>
</evidence>
<keyword evidence="9 12" id="KW-0030">Aminoacyl-tRNA synthetase</keyword>
<dbReference type="Gene3D" id="1.10.240.10">
    <property type="entry name" value="Tyrosyl-Transfer RNA Synthetase"/>
    <property type="match status" value="2"/>
</dbReference>
<reference evidence="14" key="1">
    <citation type="submission" date="2017-02" db="UniProtKB">
        <authorList>
            <consortium name="WormBaseParasite"/>
        </authorList>
    </citation>
    <scope>IDENTIFICATION</scope>
</reference>
<evidence type="ECO:0000256" key="10">
    <source>
        <dbReference type="ARBA" id="ARBA00033323"/>
    </source>
</evidence>
<proteinExistence type="inferred from homology"/>
<evidence type="ECO:0000313" key="14">
    <source>
        <dbReference type="WBParaSite" id="SMUV_0000146301-mRNA-1"/>
    </source>
</evidence>
<comment type="subcellular location">
    <subcellularLocation>
        <location evidence="1">Cytoplasm</location>
    </subcellularLocation>
</comment>
<evidence type="ECO:0000256" key="12">
    <source>
        <dbReference type="RuleBase" id="RU361234"/>
    </source>
</evidence>
<dbReference type="InterPro" id="IPR050489">
    <property type="entry name" value="Tyr-tRNA_synthase"/>
</dbReference>
<evidence type="ECO:0000256" key="4">
    <source>
        <dbReference type="ARBA" id="ARBA00022490"/>
    </source>
</evidence>
<dbReference type="PANTHER" id="PTHR46264">
    <property type="entry name" value="TYROSINE-TRNA LIGASE"/>
    <property type="match status" value="1"/>
</dbReference>
<dbReference type="Proteomes" id="UP000046393">
    <property type="component" value="Unplaced"/>
</dbReference>
<dbReference type="GO" id="GO:0004831">
    <property type="term" value="F:tyrosine-tRNA ligase activity"/>
    <property type="evidence" value="ECO:0007669"/>
    <property type="project" value="UniProtKB-EC"/>
</dbReference>
<evidence type="ECO:0000256" key="1">
    <source>
        <dbReference type="ARBA" id="ARBA00004496"/>
    </source>
</evidence>
<evidence type="ECO:0000256" key="6">
    <source>
        <dbReference type="ARBA" id="ARBA00022741"/>
    </source>
</evidence>
<dbReference type="FunFam" id="3.40.50.620:FF:000040">
    <property type="entry name" value="Tyrosine--tRNA ligase"/>
    <property type="match status" value="1"/>
</dbReference>
<dbReference type="PRINTS" id="PR01040">
    <property type="entry name" value="TRNASYNTHTYR"/>
</dbReference>
<dbReference type="NCBIfam" id="TIGR00234">
    <property type="entry name" value="tyrS"/>
    <property type="match status" value="1"/>
</dbReference>
<dbReference type="SUPFAM" id="SSF52374">
    <property type="entry name" value="Nucleotidylyl transferase"/>
    <property type="match status" value="2"/>
</dbReference>
<dbReference type="GO" id="GO:0005737">
    <property type="term" value="C:cytoplasm"/>
    <property type="evidence" value="ECO:0007669"/>
    <property type="project" value="UniProtKB-SubCell"/>
</dbReference>
<sequence length="707" mass="79971">MVTEEEKKEKALSKENEQRLYLITRDLQEILGMEKLKKQINSGKLIHIYWGTATTGRPHVGYFVPMRKIADFLKAGLKVTILFADLHAFLDNLKSSWELLENRVKYYEHVIKALLTALKVPTDKLHFVRGTSYELSQEYTSDLLRLANQVSKRDALKAGAEVVKQVASPLLSGLLYPLCQAVDEQYLKVDGEFGGVDQRKIFILAEEHLPKIKLGKRFHLMNAMVPGLQGSKMSSSEENSKIDLLDPPEVVCSKIDSALCEKGIEENGVLTFYEYVFFPFVYPSGIVVDGTSYSRYEALKHDFDIGKVGTAAVKDALKKFLCDVLNDVRKQCCNEEMSLIIEKAYMQHNMFREKQFVEQAVTDEVVLSSNKVELFTNIVSNAKVIDEAYLKSKISSGVPINILYTICPKGHFHLGFVVPLLKIREIQKVIHSNVTVVIGDLEAFLDNEKCPWNARRFRCDYYELILKNLVDFLGLTNVTILCASEHQMKSDFTLDVYKMASKITRDDATVIEGTSLGTLLVPLYFSIEQYYTNADLVIMGDDMTNFARVASQMIRHQLKLPRTQLLVPVLFSMSGKKMSASDPEFHLGINDTVKQVRQKIGRSFCEPKNIVGNVALNLAKLFVFPILQKEAIIKRTMENGGDVVVTDYSNLESIFVKGLLHPGDLKCFVTDAVNSFLDHFRSIQEVQKLCLTAFQANKGAKKQQMKK</sequence>
<evidence type="ECO:0000256" key="11">
    <source>
        <dbReference type="ARBA" id="ARBA00048248"/>
    </source>
</evidence>
<accession>A0A0N5ABD7</accession>